<protein>
    <submittedName>
        <fullName evidence="5">Transcriptional regulator, GntR family</fullName>
    </submittedName>
</protein>
<dbReference type="SUPFAM" id="SSF48008">
    <property type="entry name" value="GntR ligand-binding domain-like"/>
    <property type="match status" value="1"/>
</dbReference>
<reference evidence="5 6" key="1">
    <citation type="submission" date="2016-11" db="EMBL/GenBank/DDBJ databases">
        <authorList>
            <person name="Jaros S."/>
            <person name="Januszkiewicz K."/>
            <person name="Wedrychowicz H."/>
        </authorList>
    </citation>
    <scope>NUCLEOTIDE SEQUENCE [LARGE SCALE GENOMIC DNA]</scope>
    <source>
        <strain evidence="5 6">DSM 45627</strain>
    </source>
</reference>
<evidence type="ECO:0000313" key="6">
    <source>
        <dbReference type="Proteomes" id="UP000186132"/>
    </source>
</evidence>
<dbReference type="Pfam" id="PF07729">
    <property type="entry name" value="FCD"/>
    <property type="match status" value="1"/>
</dbReference>
<dbReference type="InterPro" id="IPR000524">
    <property type="entry name" value="Tscrpt_reg_HTH_GntR"/>
</dbReference>
<dbReference type="SUPFAM" id="SSF46785">
    <property type="entry name" value="Winged helix' DNA-binding domain"/>
    <property type="match status" value="1"/>
</dbReference>
<dbReference type="STRING" id="1206085.SAMN05443575_3161"/>
<dbReference type="PROSITE" id="PS50949">
    <property type="entry name" value="HTH_GNTR"/>
    <property type="match status" value="1"/>
</dbReference>
<dbReference type="PANTHER" id="PTHR43537:SF44">
    <property type="entry name" value="GNTR FAMILY REGULATORY PROTEIN"/>
    <property type="match status" value="1"/>
</dbReference>
<keyword evidence="2" id="KW-0238">DNA-binding</keyword>
<dbReference type="InterPro" id="IPR036390">
    <property type="entry name" value="WH_DNA-bd_sf"/>
</dbReference>
<dbReference type="PANTHER" id="PTHR43537">
    <property type="entry name" value="TRANSCRIPTIONAL REGULATOR, GNTR FAMILY"/>
    <property type="match status" value="1"/>
</dbReference>
<dbReference type="InterPro" id="IPR008920">
    <property type="entry name" value="TF_FadR/GntR_C"/>
</dbReference>
<proteinExistence type="predicted"/>
<keyword evidence="1" id="KW-0805">Transcription regulation</keyword>
<name>A0A1M5PQB1_9ACTN</name>
<dbReference type="Proteomes" id="UP000186132">
    <property type="component" value="Unassembled WGS sequence"/>
</dbReference>
<dbReference type="Pfam" id="PF00392">
    <property type="entry name" value="GntR"/>
    <property type="match status" value="1"/>
</dbReference>
<evidence type="ECO:0000256" key="3">
    <source>
        <dbReference type="ARBA" id="ARBA00023163"/>
    </source>
</evidence>
<dbReference type="Gene3D" id="1.20.120.530">
    <property type="entry name" value="GntR ligand-binding domain-like"/>
    <property type="match status" value="1"/>
</dbReference>
<feature type="domain" description="HTH gntR-type" evidence="4">
    <location>
        <begin position="15"/>
        <end position="83"/>
    </location>
</feature>
<keyword evidence="6" id="KW-1185">Reference proteome</keyword>
<dbReference type="CDD" id="cd07377">
    <property type="entry name" value="WHTH_GntR"/>
    <property type="match status" value="1"/>
</dbReference>
<evidence type="ECO:0000256" key="1">
    <source>
        <dbReference type="ARBA" id="ARBA00023015"/>
    </source>
</evidence>
<accession>A0A1M5PQB1</accession>
<keyword evidence="3" id="KW-0804">Transcription</keyword>
<dbReference type="PRINTS" id="PR00035">
    <property type="entry name" value="HTHGNTR"/>
</dbReference>
<dbReference type="GO" id="GO:0003700">
    <property type="term" value="F:DNA-binding transcription factor activity"/>
    <property type="evidence" value="ECO:0007669"/>
    <property type="project" value="InterPro"/>
</dbReference>
<dbReference type="GO" id="GO:0003677">
    <property type="term" value="F:DNA binding"/>
    <property type="evidence" value="ECO:0007669"/>
    <property type="project" value="UniProtKB-KW"/>
</dbReference>
<dbReference type="SMART" id="SM00895">
    <property type="entry name" value="FCD"/>
    <property type="match status" value="1"/>
</dbReference>
<evidence type="ECO:0000256" key="2">
    <source>
        <dbReference type="ARBA" id="ARBA00023125"/>
    </source>
</evidence>
<dbReference type="EMBL" id="FQVU01000004">
    <property type="protein sequence ID" value="SHH03954.1"/>
    <property type="molecule type" value="Genomic_DNA"/>
</dbReference>
<dbReference type="Gene3D" id="1.10.10.10">
    <property type="entry name" value="Winged helix-like DNA-binding domain superfamily/Winged helix DNA-binding domain"/>
    <property type="match status" value="1"/>
</dbReference>
<dbReference type="AlphaFoldDB" id="A0A1M5PQB1"/>
<dbReference type="SMART" id="SM00345">
    <property type="entry name" value="HTH_GNTR"/>
    <property type="match status" value="1"/>
</dbReference>
<dbReference type="InterPro" id="IPR011711">
    <property type="entry name" value="GntR_C"/>
</dbReference>
<organism evidence="5 6">
    <name type="scientific">Jatrophihabitans endophyticus</name>
    <dbReference type="NCBI Taxonomy" id="1206085"/>
    <lineage>
        <taxon>Bacteria</taxon>
        <taxon>Bacillati</taxon>
        <taxon>Actinomycetota</taxon>
        <taxon>Actinomycetes</taxon>
        <taxon>Jatrophihabitantales</taxon>
        <taxon>Jatrophihabitantaceae</taxon>
        <taxon>Jatrophihabitans</taxon>
    </lineage>
</organism>
<gene>
    <name evidence="5" type="ORF">SAMN05443575_3161</name>
</gene>
<dbReference type="InterPro" id="IPR036388">
    <property type="entry name" value="WH-like_DNA-bd_sf"/>
</dbReference>
<evidence type="ECO:0000313" key="5">
    <source>
        <dbReference type="EMBL" id="SHH03954.1"/>
    </source>
</evidence>
<sequence length="292" mass="31386">MNVDGDIPRRVRVQPRIAESIAAELRERILNGTYSGLLPKQEALVAMFGVSAPPLREALRILEMEGLITVRRGKVGGAVIHLPDGGSVSHAIGMTLQAERVHLRDVGELLANLEPQCAASCAGHPATRAALATQFEENLARAAASLGNGPAFTHWSRQFHDLVVASTPQATTRLVVRSLVAVWSAQEETWAHEAAEVGQYPTDSEQRTVLNAHRRIADRILSGDAAAAERAARSHLIATQKRVVAEFGDRVVDASSPRAVRGLRDVTARRSGNGRMVDHPDAAPSIARLATL</sequence>
<dbReference type="RefSeq" id="WP_073391368.1">
    <property type="nucleotide sequence ID" value="NZ_FQVU01000004.1"/>
</dbReference>
<evidence type="ECO:0000259" key="4">
    <source>
        <dbReference type="PROSITE" id="PS50949"/>
    </source>
</evidence>